<proteinExistence type="predicted"/>
<evidence type="ECO:0000313" key="2">
    <source>
        <dbReference type="EMBL" id="TDH73013.1"/>
    </source>
</evidence>
<dbReference type="EMBL" id="SHOA02000001">
    <property type="protein sequence ID" value="TDH73013.1"/>
    <property type="molecule type" value="Genomic_DNA"/>
</dbReference>
<reference evidence="2 3" key="1">
    <citation type="journal article" date="2021" name="Genome Biol.">
        <title>AFLAP: assembly-free linkage analysis pipeline using k-mers from genome sequencing data.</title>
        <authorList>
            <person name="Fletcher K."/>
            <person name="Zhang L."/>
            <person name="Gil J."/>
            <person name="Han R."/>
            <person name="Cavanaugh K."/>
            <person name="Michelmore R."/>
        </authorList>
    </citation>
    <scope>NUCLEOTIDE SEQUENCE [LARGE SCALE GENOMIC DNA]</scope>
    <source>
        <strain evidence="2 3">SF5</strain>
    </source>
</reference>
<accession>A0A976NYV6</accession>
<dbReference type="KEGG" id="blac:94347490"/>
<comment type="caution">
    <text evidence="2">The sequence shown here is derived from an EMBL/GenBank/DDBJ whole genome shotgun (WGS) entry which is preliminary data.</text>
</comment>
<evidence type="ECO:0000256" key="1">
    <source>
        <dbReference type="SAM" id="MobiDB-lite"/>
    </source>
</evidence>
<dbReference type="RefSeq" id="XP_067822512.1">
    <property type="nucleotide sequence ID" value="XM_067961819.1"/>
</dbReference>
<organism evidence="2 3">
    <name type="scientific">Bremia lactucae</name>
    <name type="common">Lettuce downy mildew</name>
    <dbReference type="NCBI Taxonomy" id="4779"/>
    <lineage>
        <taxon>Eukaryota</taxon>
        <taxon>Sar</taxon>
        <taxon>Stramenopiles</taxon>
        <taxon>Oomycota</taxon>
        <taxon>Peronosporomycetes</taxon>
        <taxon>Peronosporales</taxon>
        <taxon>Peronosporaceae</taxon>
        <taxon>Bremia</taxon>
    </lineage>
</organism>
<evidence type="ECO:0000313" key="3">
    <source>
        <dbReference type="Proteomes" id="UP000294530"/>
    </source>
</evidence>
<sequence>MSLNDEKLEPMPPPPAPKAHPMSTLPLPHLYQLHNASIKASTNLDEQLTPLSPPVPHTHPLIALNDESAHNDKLQRGRDGMAISSHQTISNRKTTIGQQGNSTSLSRNRIKACTGQHQETLQSGNPLAYEAEHVSRADAIQMLQHVRFMEKAPVLVPLGDQEKVIAATKASDSRCELVQVARQLVMNERRWSNGDGDHGKAMKKEHRGGALARASARKVKKQLDAKWVQSREDPANRPKGPLERPEERSLRETLFRTTPLDLLQSKVLYDETDAARNVTFGPMSQIELPMVSSSIVGLAGCCFDNY</sequence>
<keyword evidence="3" id="KW-1185">Reference proteome</keyword>
<protein>
    <submittedName>
        <fullName evidence="2">Uncharacterized protein</fullName>
    </submittedName>
</protein>
<feature type="region of interest" description="Disordered" evidence="1">
    <location>
        <begin position="1"/>
        <end position="25"/>
    </location>
</feature>
<gene>
    <name evidence="2" type="ORF">CCR75_003726</name>
</gene>
<dbReference type="GeneID" id="94347490"/>
<dbReference type="OrthoDB" id="160116at2759"/>
<name>A0A976NYV6_BRELC</name>
<dbReference type="Proteomes" id="UP000294530">
    <property type="component" value="Unassembled WGS sequence"/>
</dbReference>
<dbReference type="AlphaFoldDB" id="A0A976NYV6"/>
<feature type="region of interest" description="Disordered" evidence="1">
    <location>
        <begin position="224"/>
        <end position="251"/>
    </location>
</feature>